<evidence type="ECO:0000256" key="1">
    <source>
        <dbReference type="SAM" id="MobiDB-lite"/>
    </source>
</evidence>
<name>A0A0C3QQA2_9AGAM</name>
<dbReference type="Proteomes" id="UP000054248">
    <property type="component" value="Unassembled WGS sequence"/>
</dbReference>
<dbReference type="HOGENOM" id="CLU_1403370_0_0_1"/>
<evidence type="ECO:0000313" key="3">
    <source>
        <dbReference type="Proteomes" id="UP000054248"/>
    </source>
</evidence>
<reference evidence="3" key="2">
    <citation type="submission" date="2015-01" db="EMBL/GenBank/DDBJ databases">
        <title>Evolutionary Origins and Diversification of the Mycorrhizal Mutualists.</title>
        <authorList>
            <consortium name="DOE Joint Genome Institute"/>
            <consortium name="Mycorrhizal Genomics Consortium"/>
            <person name="Kohler A."/>
            <person name="Kuo A."/>
            <person name="Nagy L.G."/>
            <person name="Floudas D."/>
            <person name="Copeland A."/>
            <person name="Barry K.W."/>
            <person name="Cichocki N."/>
            <person name="Veneault-Fourrey C."/>
            <person name="LaButti K."/>
            <person name="Lindquist E.A."/>
            <person name="Lipzen A."/>
            <person name="Lundell T."/>
            <person name="Morin E."/>
            <person name="Murat C."/>
            <person name="Riley R."/>
            <person name="Ohm R."/>
            <person name="Sun H."/>
            <person name="Tunlid A."/>
            <person name="Henrissat B."/>
            <person name="Grigoriev I.V."/>
            <person name="Hibbett D.S."/>
            <person name="Martin F."/>
        </authorList>
    </citation>
    <scope>NUCLEOTIDE SEQUENCE [LARGE SCALE GENOMIC DNA]</scope>
    <source>
        <strain evidence="3">MUT 4182</strain>
    </source>
</reference>
<feature type="region of interest" description="Disordered" evidence="1">
    <location>
        <begin position="1"/>
        <end position="20"/>
    </location>
</feature>
<feature type="compositionally biased region" description="Polar residues" evidence="1">
    <location>
        <begin position="169"/>
        <end position="194"/>
    </location>
</feature>
<feature type="region of interest" description="Disordered" evidence="1">
    <location>
        <begin position="168"/>
        <end position="194"/>
    </location>
</feature>
<evidence type="ECO:0008006" key="4">
    <source>
        <dbReference type="Google" id="ProtNLM"/>
    </source>
</evidence>
<dbReference type="STRING" id="1051891.A0A0C3QQA2"/>
<evidence type="ECO:0000313" key="2">
    <source>
        <dbReference type="EMBL" id="KIO29694.1"/>
    </source>
</evidence>
<protein>
    <recommendedName>
        <fullName evidence="4">F-box domain-containing protein</fullName>
    </recommendedName>
</protein>
<reference evidence="2 3" key="1">
    <citation type="submission" date="2014-04" db="EMBL/GenBank/DDBJ databases">
        <authorList>
            <consortium name="DOE Joint Genome Institute"/>
            <person name="Kuo A."/>
            <person name="Girlanda M."/>
            <person name="Perotto S."/>
            <person name="Kohler A."/>
            <person name="Nagy L.G."/>
            <person name="Floudas D."/>
            <person name="Copeland A."/>
            <person name="Barry K.W."/>
            <person name="Cichocki N."/>
            <person name="Veneault-Fourrey C."/>
            <person name="LaButti K."/>
            <person name="Lindquist E.A."/>
            <person name="Lipzen A."/>
            <person name="Lundell T."/>
            <person name="Morin E."/>
            <person name="Murat C."/>
            <person name="Sun H."/>
            <person name="Tunlid A."/>
            <person name="Henrissat B."/>
            <person name="Grigoriev I.V."/>
            <person name="Hibbett D.S."/>
            <person name="Martin F."/>
            <person name="Nordberg H.P."/>
            <person name="Cantor M.N."/>
            <person name="Hua S.X."/>
        </authorList>
    </citation>
    <scope>NUCLEOTIDE SEQUENCE [LARGE SCALE GENOMIC DNA]</scope>
    <source>
        <strain evidence="2 3">MUT 4182</strain>
    </source>
</reference>
<keyword evidence="3" id="KW-1185">Reference proteome</keyword>
<organism evidence="2 3">
    <name type="scientific">Tulasnella calospora MUT 4182</name>
    <dbReference type="NCBI Taxonomy" id="1051891"/>
    <lineage>
        <taxon>Eukaryota</taxon>
        <taxon>Fungi</taxon>
        <taxon>Dikarya</taxon>
        <taxon>Basidiomycota</taxon>
        <taxon>Agaricomycotina</taxon>
        <taxon>Agaricomycetes</taxon>
        <taxon>Cantharellales</taxon>
        <taxon>Tulasnellaceae</taxon>
        <taxon>Tulasnella</taxon>
    </lineage>
</organism>
<dbReference type="OrthoDB" id="3365698at2759"/>
<accession>A0A0C3QQA2</accession>
<sequence length="194" mass="21890">MDAETASSPDGPPSNKSTLLSPINRIPFDIFQVIIAMCQERPSSTFRFTASRVCHLWREDILAMPLLWNSLHINKRVPCWEMLEAMLKRSGQAPLDIYIGQAPFVKSALPHLRKIMQIILPHLERWRALNLSDVPYKKLKFLKATYTIDRLDSSLRTALLTGALRTSSWGSPTSIPSNGQTPHPISTPFPSSRI</sequence>
<dbReference type="EMBL" id="KN822979">
    <property type="protein sequence ID" value="KIO29694.1"/>
    <property type="molecule type" value="Genomic_DNA"/>
</dbReference>
<dbReference type="AlphaFoldDB" id="A0A0C3QQA2"/>
<proteinExistence type="predicted"/>
<gene>
    <name evidence="2" type="ORF">M407DRAFT_21120</name>
</gene>